<organism evidence="1 2">
    <name type="scientific">Aequorivita viscosa</name>
    <dbReference type="NCBI Taxonomy" id="797419"/>
    <lineage>
        <taxon>Bacteria</taxon>
        <taxon>Pseudomonadati</taxon>
        <taxon>Bacteroidota</taxon>
        <taxon>Flavobacteriia</taxon>
        <taxon>Flavobacteriales</taxon>
        <taxon>Flavobacteriaceae</taxon>
        <taxon>Aequorivita</taxon>
    </lineage>
</organism>
<dbReference type="RefSeq" id="WP_073216137.1">
    <property type="nucleotide sequence ID" value="NZ_FNNS01000001.1"/>
</dbReference>
<evidence type="ECO:0000313" key="1">
    <source>
        <dbReference type="EMBL" id="SHI82441.1"/>
    </source>
</evidence>
<gene>
    <name evidence="1" type="ORF">SAMN04487908_10618</name>
</gene>
<dbReference type="PROSITE" id="PS51257">
    <property type="entry name" value="PROKAR_LIPOPROTEIN"/>
    <property type="match status" value="1"/>
</dbReference>
<dbReference type="Proteomes" id="UP000184172">
    <property type="component" value="Unassembled WGS sequence"/>
</dbReference>
<dbReference type="STRING" id="797419.SAMN05216556_10189"/>
<evidence type="ECO:0008006" key="3">
    <source>
        <dbReference type="Google" id="ProtNLM"/>
    </source>
</evidence>
<protein>
    <recommendedName>
        <fullName evidence="3">Lipoprotein</fullName>
    </recommendedName>
</protein>
<accession>A0A1M6EAG1</accession>
<keyword evidence="2" id="KW-1185">Reference proteome</keyword>
<proteinExistence type="predicted"/>
<name>A0A1M6EAG1_9FLAO</name>
<evidence type="ECO:0000313" key="2">
    <source>
        <dbReference type="Proteomes" id="UP000184172"/>
    </source>
</evidence>
<dbReference type="AlphaFoldDB" id="A0A1M6EAG1"/>
<dbReference type="OrthoDB" id="1440611at2"/>
<dbReference type="EMBL" id="FQYV01000006">
    <property type="protein sequence ID" value="SHI82441.1"/>
    <property type="molecule type" value="Genomic_DNA"/>
</dbReference>
<sequence>MKKIILTAAILSALLVSCNETKQKHGDVLETTGVSNENHDASDPHSNHEEVLLHATDNSWVEEIKLDSGKKWDANFETTDGVEKMMVLVKTSETKTIESYHALASDLNEVKNYVVKECTMDGPSHDNLHVFLHPLIEKIDALGKVTSEDTAAEIKASIQENLEGYYTYFQ</sequence>
<reference evidence="2" key="1">
    <citation type="submission" date="2016-11" db="EMBL/GenBank/DDBJ databases">
        <authorList>
            <person name="Varghese N."/>
            <person name="Submissions S."/>
        </authorList>
    </citation>
    <scope>NUCLEOTIDE SEQUENCE [LARGE SCALE GENOMIC DNA]</scope>
    <source>
        <strain evidence="2">DSM 26349</strain>
    </source>
</reference>